<reference evidence="1 2" key="1">
    <citation type="submission" date="2024-09" db="EMBL/GenBank/DDBJ databases">
        <title>Chromosome-scale assembly of Riccia sorocarpa.</title>
        <authorList>
            <person name="Paukszto L."/>
        </authorList>
    </citation>
    <scope>NUCLEOTIDE SEQUENCE [LARGE SCALE GENOMIC DNA]</scope>
    <source>
        <strain evidence="1">LP-2024</strain>
        <tissue evidence="1">Aerial parts of the thallus</tissue>
    </source>
</reference>
<protein>
    <submittedName>
        <fullName evidence="1">Uncharacterized protein</fullName>
    </submittedName>
</protein>
<dbReference type="Proteomes" id="UP001633002">
    <property type="component" value="Unassembled WGS sequence"/>
</dbReference>
<evidence type="ECO:0000313" key="2">
    <source>
        <dbReference type="Proteomes" id="UP001633002"/>
    </source>
</evidence>
<accession>A0ABD3GTL4</accession>
<dbReference type="AlphaFoldDB" id="A0ABD3GTL4"/>
<comment type="caution">
    <text evidence="1">The sequence shown here is derived from an EMBL/GenBank/DDBJ whole genome shotgun (WGS) entry which is preliminary data.</text>
</comment>
<keyword evidence="2" id="KW-1185">Reference proteome</keyword>
<sequence length="322" mass="36800">MNGRTVKATVFNGASLLLGRTASELRSLAPSSQEQVVTAAWGRNGRFVVSIRTGREKPVVEQMLPYDEAIGLRVGRSGFQQFMESLISMFGFIVVQFQWLHRLLCQVNITRDANADAIHRLRSGVKTRRRRRVARPARETATERDYRRLKGSLKAQWTQTLKRKQARFVAEAEKSAAYRYGPKPYPPPETLFTVLLEGVLLLDKWQNTGFWAEHGNYTLQETVLEACVNNTLVAQWSQPLLEHIRRYHNGWPTEERAEDMIAACRALNTIFPSLDPDENCGLHSTMLGLRQKLVTSGIKYLQWYKKKDGMGGQMRSETREES</sequence>
<name>A0ABD3GTL4_9MARC</name>
<organism evidence="1 2">
    <name type="scientific">Riccia sorocarpa</name>
    <dbReference type="NCBI Taxonomy" id="122646"/>
    <lineage>
        <taxon>Eukaryota</taxon>
        <taxon>Viridiplantae</taxon>
        <taxon>Streptophyta</taxon>
        <taxon>Embryophyta</taxon>
        <taxon>Marchantiophyta</taxon>
        <taxon>Marchantiopsida</taxon>
        <taxon>Marchantiidae</taxon>
        <taxon>Marchantiales</taxon>
        <taxon>Ricciaceae</taxon>
        <taxon>Riccia</taxon>
    </lineage>
</organism>
<evidence type="ECO:0000313" key="1">
    <source>
        <dbReference type="EMBL" id="KAL3681146.1"/>
    </source>
</evidence>
<proteinExistence type="predicted"/>
<dbReference type="EMBL" id="JBJQOH010000007">
    <property type="protein sequence ID" value="KAL3681146.1"/>
    <property type="molecule type" value="Genomic_DNA"/>
</dbReference>
<gene>
    <name evidence="1" type="ORF">R1sor_024102</name>
</gene>